<feature type="domain" description="Fibronectin type-III" evidence="3">
    <location>
        <begin position="635"/>
        <end position="722"/>
    </location>
</feature>
<reference evidence="4 5" key="1">
    <citation type="submission" date="2018-06" db="EMBL/GenBank/DDBJ databases">
        <title>Mucibacter soli gen. nov., sp. nov., a new member of the family Chitinophagaceae producing mucin.</title>
        <authorList>
            <person name="Kim M.-K."/>
            <person name="Park S."/>
            <person name="Kim T.-S."/>
            <person name="Joung Y."/>
            <person name="Han J.-H."/>
            <person name="Kim S.B."/>
        </authorList>
    </citation>
    <scope>NUCLEOTIDE SEQUENCE [LARGE SCALE GENOMIC DNA]</scope>
    <source>
        <strain evidence="4 5">R1-15</strain>
    </source>
</reference>
<comment type="caution">
    <text evidence="4">The sequence shown here is derived from an EMBL/GenBank/DDBJ whole genome shotgun (WGS) entry which is preliminary data.</text>
</comment>
<sequence length="1414" mass="149278">MRNPYRVTNIPGIKVGDNVGYILVSDTQENSWEELTLYSNAGDNGGWPYYEGFTRWVDYNNGTAFYQIPQPPPTFTWPLISWPHNENGQVGKAPGTIAQVLINGVQRNITDLPGVKNFKGNCSTGNTFYAGNAGDPYGGVLNDAMLFAIYTEDSVRVMKFAHSGNGVVDFNNPTGVTAVSQAGVVFLGTNPYNHYVYAVGNYGATDYICRLESVDHISPVAVISTDGNTSSTTNTVTTQFYGSQSYDVDNSKPSLAYSWNFGDGTVVTGMNPKHTFTVTGNAPATQTVVLTVSDPYGDSSIASTTINLNNLPPQINSISVKDPNGNSINNVVLDSLSGSIFPVILTANVSDDHTANSALKYVWEVDRCHNDHVHPGAPTPGAATFNTNLIAEGGCGDGASYWFKITLTVTDESGASTVYQKNVYQRCADLVFQKLTVNPVPTQLLQNGSCQITASSSSGLPVSFEVRSGPVIVDAQTGLVTFSGQPGDATVAVLQSGNSTYGAAYPVEVNFKVVNQYMPAKPVASFIIPALTFDANSSYVNTGQPITFFNTSTGDADNTTYQWTFTSGQPSITSATQASPQVTFSKPNDWMSATLTVTNSLGTSTCSYASNDVWFDRQNGWIATKTPTDQTQPVGPLSLQASKTTSSSTVLSWTAATDNVGISSYLIYQNNTFLATVGATTLSYAVTGLTDGTSYNFEVKAQNAAGNISNGSSVTVVTTSSCATTIFLSDLNWAKEDHSYLGPQMDKSISGNTLNIDGVTYKKGIGTHAINHIYYTTNKKYSRFTSTVGVDDEVSAVGPSSIKFNVYGDGVLISSSPVMRPKQYYNIDVSIIDYSEIELEVTDAGDGINSDHADWGNAMFYLPIPCPAGLVAPTAVSPQTFTGSATIANLVATGTNIKWYDAAAGGNLLSSSTALTSGNVYYASQTIGGIESARTPVTVSITAPPSCPSVYLSDLTPVAASQGYGTLQMNKSVIGNAININGVAYARGLGTHAISHIIYATNKQYSVFQSTVGIDDEAGGTIPSVQFNVYGDGNLISSSPVMRPKESFNINVDISNYSQVALEVTDGGDGINSDHADWGDAKFTLSCSSGAPLAPTAASPQTFTGSVTVANLVATGTSIKWYDAATGGNFLSSSTALTSGDTYYASQAVGGIESARTPVTVSVTAPPSCPSVYLSDLIPVAANQGYGTLQMNKSVIGNAININGVAYVHGLGTHAISHIIYTTNKQYSVFQSIVGIDDEVGGAIPSVQFNVYGDGNLISSSPVMRPKESFNIKTDISSYSQVALEVTDGGDGINSDHADWGDAKFTSSCNGSMSTTARSVLVNDSTALMNGAGTVKVYPVPFTNSLTIESNGWTGMTAIKLIDINGRIVREAAKYITDGNRAEVLSNLSALPGGVYILVLNNDKEVIRISVKKN</sequence>
<dbReference type="RefSeq" id="WP_111000987.1">
    <property type="nucleotide sequence ID" value="NZ_QKTW01000029.1"/>
</dbReference>
<dbReference type="InterPro" id="IPR013222">
    <property type="entry name" value="Glyco_hyd_98_carb-bd"/>
</dbReference>
<dbReference type="Proteomes" id="UP000248745">
    <property type="component" value="Unassembled WGS sequence"/>
</dbReference>
<dbReference type="Pfam" id="PF19081">
    <property type="entry name" value="Ig_7"/>
    <property type="match status" value="1"/>
</dbReference>
<evidence type="ECO:0000313" key="4">
    <source>
        <dbReference type="EMBL" id="PZF70857.1"/>
    </source>
</evidence>
<dbReference type="InterPro" id="IPR000601">
    <property type="entry name" value="PKD_dom"/>
</dbReference>
<dbReference type="Pfam" id="PF18962">
    <property type="entry name" value="Por_Secre_tail"/>
    <property type="match status" value="1"/>
</dbReference>
<evidence type="ECO:0000259" key="3">
    <source>
        <dbReference type="PROSITE" id="PS50853"/>
    </source>
</evidence>
<dbReference type="InterPro" id="IPR035986">
    <property type="entry name" value="PKD_dom_sf"/>
</dbReference>
<keyword evidence="5" id="KW-1185">Reference proteome</keyword>
<dbReference type="InterPro" id="IPR008979">
    <property type="entry name" value="Galactose-bd-like_sf"/>
</dbReference>
<dbReference type="Pfam" id="PF08305">
    <property type="entry name" value="NPCBM"/>
    <property type="match status" value="3"/>
</dbReference>
<name>A0A2W2B403_9BACT</name>
<dbReference type="Pfam" id="PF18911">
    <property type="entry name" value="PKD_4"/>
    <property type="match status" value="1"/>
</dbReference>
<evidence type="ECO:0000259" key="2">
    <source>
        <dbReference type="PROSITE" id="PS50835"/>
    </source>
</evidence>
<dbReference type="EMBL" id="QKTW01000029">
    <property type="protein sequence ID" value="PZF70857.1"/>
    <property type="molecule type" value="Genomic_DNA"/>
</dbReference>
<accession>A0A2W2B403</accession>
<organism evidence="4 5">
    <name type="scientific">Taibaiella soli</name>
    <dbReference type="NCBI Taxonomy" id="1649169"/>
    <lineage>
        <taxon>Bacteria</taxon>
        <taxon>Pseudomonadati</taxon>
        <taxon>Bacteroidota</taxon>
        <taxon>Chitinophagia</taxon>
        <taxon>Chitinophagales</taxon>
        <taxon>Chitinophagaceae</taxon>
        <taxon>Taibaiella</taxon>
    </lineage>
</organism>
<dbReference type="SMART" id="SM00060">
    <property type="entry name" value="FN3"/>
    <property type="match status" value="1"/>
</dbReference>
<dbReference type="CDD" id="cd00063">
    <property type="entry name" value="FN3"/>
    <property type="match status" value="1"/>
</dbReference>
<dbReference type="SMART" id="SM00776">
    <property type="entry name" value="NPCBM"/>
    <property type="match status" value="3"/>
</dbReference>
<gene>
    <name evidence="4" type="ORF">DN068_21315</name>
</gene>
<dbReference type="InterPro" id="IPR003961">
    <property type="entry name" value="FN3_dom"/>
</dbReference>
<dbReference type="InterPro" id="IPR026444">
    <property type="entry name" value="Secre_tail"/>
</dbReference>
<dbReference type="InterPro" id="IPR013783">
    <property type="entry name" value="Ig-like_fold"/>
</dbReference>
<dbReference type="CDD" id="cd00146">
    <property type="entry name" value="PKD"/>
    <property type="match status" value="2"/>
</dbReference>
<dbReference type="NCBIfam" id="TIGR04183">
    <property type="entry name" value="Por_Secre_tail"/>
    <property type="match status" value="1"/>
</dbReference>
<dbReference type="Gene3D" id="2.60.120.1060">
    <property type="entry name" value="NPCBM/NEW2 domain"/>
    <property type="match status" value="3"/>
</dbReference>
<feature type="domain" description="Ig-like" evidence="2">
    <location>
        <begin position="529"/>
        <end position="606"/>
    </location>
</feature>
<dbReference type="OrthoDB" id="9807519at2"/>
<dbReference type="Pfam" id="PF00801">
    <property type="entry name" value="PKD"/>
    <property type="match status" value="1"/>
</dbReference>
<evidence type="ECO:0000259" key="1">
    <source>
        <dbReference type="PROSITE" id="PS50093"/>
    </source>
</evidence>
<protein>
    <submittedName>
        <fullName evidence="4">Uncharacterized protein</fullName>
    </submittedName>
</protein>
<dbReference type="SUPFAM" id="SSF49785">
    <property type="entry name" value="Galactose-binding domain-like"/>
    <property type="match status" value="3"/>
</dbReference>
<dbReference type="PROSITE" id="PS50835">
    <property type="entry name" value="IG_LIKE"/>
    <property type="match status" value="1"/>
</dbReference>
<dbReference type="InterPro" id="IPR036116">
    <property type="entry name" value="FN3_sf"/>
</dbReference>
<dbReference type="SUPFAM" id="SSF49265">
    <property type="entry name" value="Fibronectin type III"/>
    <property type="match status" value="1"/>
</dbReference>
<dbReference type="InterPro" id="IPR007110">
    <property type="entry name" value="Ig-like_dom"/>
</dbReference>
<dbReference type="Pfam" id="PF00041">
    <property type="entry name" value="fn3"/>
    <property type="match status" value="1"/>
</dbReference>
<feature type="domain" description="PKD" evidence="1">
    <location>
        <begin position="253"/>
        <end position="288"/>
    </location>
</feature>
<proteinExistence type="predicted"/>
<dbReference type="Gene3D" id="2.60.40.10">
    <property type="entry name" value="Immunoglobulins"/>
    <property type="match status" value="3"/>
</dbReference>
<dbReference type="InterPro" id="IPR044023">
    <property type="entry name" value="Ig_7"/>
</dbReference>
<dbReference type="InterPro" id="IPR038637">
    <property type="entry name" value="NPCBM_sf"/>
</dbReference>
<dbReference type="PROSITE" id="PS50093">
    <property type="entry name" value="PKD"/>
    <property type="match status" value="1"/>
</dbReference>
<dbReference type="PROSITE" id="PS50853">
    <property type="entry name" value="FN3"/>
    <property type="match status" value="1"/>
</dbReference>
<evidence type="ECO:0000313" key="5">
    <source>
        <dbReference type="Proteomes" id="UP000248745"/>
    </source>
</evidence>
<dbReference type="SUPFAM" id="SSF49299">
    <property type="entry name" value="PKD domain"/>
    <property type="match status" value="2"/>
</dbReference>